<organism evidence="2 3">
    <name type="scientific">Sphingomonas faeni</name>
    <dbReference type="NCBI Taxonomy" id="185950"/>
    <lineage>
        <taxon>Bacteria</taxon>
        <taxon>Pseudomonadati</taxon>
        <taxon>Pseudomonadota</taxon>
        <taxon>Alphaproteobacteria</taxon>
        <taxon>Sphingomonadales</taxon>
        <taxon>Sphingomonadaceae</taxon>
        <taxon>Sphingomonas</taxon>
    </lineage>
</organism>
<dbReference type="OrthoDB" id="9764467at2"/>
<sequence>MRFCRLELVRYGGFADRVFDFGNGGPDLHLVVGPNEAGKSTALQAIGDFLFGIPGQSRQNWRYEYAQLRLRALIEHDGKLLDVTRRKGNRDTLLAADGTPYKTDPLAPLLGGIDRAGFERMFGLDHTKLREGGASIIGGRDDVARITLEAGTGVSHIGSELIRLTEAASALFKPGGQNPPVNRLMRERSEALAQVRQTSISDADWTQARQRRADAEARRTALIDEAEALDREQARLDRVGRARSPFARLSTARAELGGLEDLPTLPLDVAAQLATLRAERITATELASQAKVDLARVEQAIAGVERPGSILFEQERIEALEERRPVIAKAAGDLERRRAELDRIDTKLAAALAEARIAPGQPIPSAGWRRRAATHLDAVREFKTREAAIEKERVKIVRDRAAIERDLATVSGTVDPAELVAALQLLPAEAETRLAEATMEAGRKRTLAAERLSDLAPWQGTTASLRTLAVPTEAEAASVRSSAEATRNDAAAARKEGETAQTSAIRAEARLKSLIAGGSLPTPDVIAAARQQRDALVAQVRERLVVPHIGDDDGIGDALAGRITETDQLADRRDAEAARVAEFVLTNVALDEARALMAATHLREDQYQATLSLVEQSWAERLQTIGFKRAIAPADLSGWLTKRSAALEADRDAASAELALQEMTARFGEARTAIATALSAARGPVATADDTKLARLASGHAAALTTAAGNRDRLLSDLATVERAANELAMEVADLGRARVALDQERTGLASEAALPADASNTVLADALEAIAHVGEETGARESIVRQIDGIERDRSAFNTELATVLLALQATGSADTVEHVRQLAASLRAAIRARDTLAGLESDHARITGELAHAERRLDGIAGAIDALMQAAGTTDEANLEAIVANVARRDLLRVTEREALNELAGADNGAGLDTLAAEIAGLSVEDASSARARIDDRRREVAAEREIVGRTLNAADEEAGRAASESAAAEAQQTVFDTTAALAQAAEEHIQAASAGALLRWMLDRHRTTNQAPLIARAGVLFAEVTGGAFTGLTVGYGNDDRPIILAQRFDGGEVGVEALSEGTRDQLYLALRLGSIEGRAGAGALPIICDDLLITADDGRAGALLRVLAAAAAHSQVIVFSHHAHLIDVARGAVGSDGFRLHTIEPIGAIAA</sequence>
<dbReference type="PANTHER" id="PTHR41259:SF1">
    <property type="entry name" value="DOUBLE-STRAND BREAK REPAIR RAD50 ATPASE, PUTATIVE-RELATED"/>
    <property type="match status" value="1"/>
</dbReference>
<proteinExistence type="predicted"/>
<reference evidence="2 3" key="1">
    <citation type="submission" date="2018-04" db="EMBL/GenBank/DDBJ databases">
        <title>Genomic Encyclopedia of Type Strains, Phase III (KMG-III): the genomes of soil and plant-associated and newly described type strains.</title>
        <authorList>
            <person name="Whitman W."/>
        </authorList>
    </citation>
    <scope>NUCLEOTIDE SEQUENCE [LARGE SCALE GENOMIC DNA]</scope>
    <source>
        <strain evidence="2 3">MA-olki</strain>
    </source>
</reference>
<dbReference type="RefSeq" id="WP_107952235.1">
    <property type="nucleotide sequence ID" value="NZ_QAYE01000001.1"/>
</dbReference>
<feature type="domain" description="YhaN AAA" evidence="1">
    <location>
        <begin position="1"/>
        <end position="205"/>
    </location>
</feature>
<dbReference type="AlphaFoldDB" id="A0A2T5UCH4"/>
<protein>
    <submittedName>
        <fullName evidence="2">Uncharacterized protein YhaN</fullName>
    </submittedName>
</protein>
<evidence type="ECO:0000259" key="1">
    <source>
        <dbReference type="Pfam" id="PF13514"/>
    </source>
</evidence>
<dbReference type="InterPro" id="IPR027417">
    <property type="entry name" value="P-loop_NTPase"/>
</dbReference>
<dbReference type="EMBL" id="QAYE01000001">
    <property type="protein sequence ID" value="PTW49225.1"/>
    <property type="molecule type" value="Genomic_DNA"/>
</dbReference>
<dbReference type="PANTHER" id="PTHR41259">
    <property type="entry name" value="DOUBLE-STRAND BREAK REPAIR RAD50 ATPASE, PUTATIVE-RELATED"/>
    <property type="match status" value="1"/>
</dbReference>
<name>A0A2T5UCH4_9SPHN</name>
<dbReference type="InterPro" id="IPR038734">
    <property type="entry name" value="YhaN_AAA"/>
</dbReference>
<dbReference type="Gene3D" id="3.40.50.300">
    <property type="entry name" value="P-loop containing nucleotide triphosphate hydrolases"/>
    <property type="match status" value="2"/>
</dbReference>
<gene>
    <name evidence="2" type="ORF">C8J25_101733</name>
</gene>
<dbReference type="SUPFAM" id="SSF52540">
    <property type="entry name" value="P-loop containing nucleoside triphosphate hydrolases"/>
    <property type="match status" value="1"/>
</dbReference>
<comment type="caution">
    <text evidence="2">The sequence shown here is derived from an EMBL/GenBank/DDBJ whole genome shotgun (WGS) entry which is preliminary data.</text>
</comment>
<dbReference type="Pfam" id="PF13514">
    <property type="entry name" value="AAA_27"/>
    <property type="match status" value="1"/>
</dbReference>
<accession>A0A2T5UCH4</accession>
<dbReference type="GeneID" id="91004804"/>
<evidence type="ECO:0000313" key="2">
    <source>
        <dbReference type="EMBL" id="PTW49225.1"/>
    </source>
</evidence>
<dbReference type="Proteomes" id="UP000244013">
    <property type="component" value="Unassembled WGS sequence"/>
</dbReference>
<evidence type="ECO:0000313" key="3">
    <source>
        <dbReference type="Proteomes" id="UP000244013"/>
    </source>
</evidence>